<dbReference type="KEGG" id="ttu:TERTU_0412"/>
<dbReference type="AlphaFoldDB" id="C5BME6"/>
<evidence type="ECO:0008006" key="3">
    <source>
        <dbReference type="Google" id="ProtNLM"/>
    </source>
</evidence>
<dbReference type="Pfam" id="PF13578">
    <property type="entry name" value="Methyltransf_24"/>
    <property type="match status" value="1"/>
</dbReference>
<gene>
    <name evidence="1" type="ordered locus">TERTU_0412</name>
</gene>
<dbReference type="RefSeq" id="WP_015820795.1">
    <property type="nucleotide sequence ID" value="NC_012997.1"/>
</dbReference>
<evidence type="ECO:0000313" key="2">
    <source>
        <dbReference type="Proteomes" id="UP000009080"/>
    </source>
</evidence>
<accession>C5BME6</accession>
<dbReference type="STRING" id="377629.TERTU_0412"/>
<dbReference type="eggNOG" id="COG4122">
    <property type="taxonomic scope" value="Bacteria"/>
</dbReference>
<dbReference type="EMBL" id="CP001614">
    <property type="protein sequence ID" value="ACR14681.1"/>
    <property type="molecule type" value="Genomic_DNA"/>
</dbReference>
<sequence>MTFFNDFFHANRIKGFLAAEEGLALYEHALTVATTGPCLEIGSYCGKSAVYLGRACQQTENTLYAVDHHRGSEEHQPGEEYHDQDLYDARTRQMDSFPAFRRTLRLARLDDCVVPVVASSELSLRHWATPLGLVFIDGGHSPAMAMADVTGWATKLAAGGLLCIHDIYPTPEDGGQGPRLAMQAVLDSGGFTLVNRVASLAVLQRS</sequence>
<protein>
    <recommendedName>
        <fullName evidence="3">Secreted protein</fullName>
    </recommendedName>
</protein>
<reference evidence="1 2" key="1">
    <citation type="journal article" date="2009" name="PLoS ONE">
        <title>The complete genome of Teredinibacter turnerae T7901: an intracellular endosymbiont of marine wood-boring bivalves (shipworms).</title>
        <authorList>
            <person name="Yang J.C."/>
            <person name="Madupu R."/>
            <person name="Durkin A.S."/>
            <person name="Ekborg N.A."/>
            <person name="Pedamallu C.S."/>
            <person name="Hostetler J.B."/>
            <person name="Radune D."/>
            <person name="Toms B.S."/>
            <person name="Henrissat B."/>
            <person name="Coutinho P.M."/>
            <person name="Schwarz S."/>
            <person name="Field L."/>
            <person name="Trindade-Silva A.E."/>
            <person name="Soares C.A.G."/>
            <person name="Elshahawi S."/>
            <person name="Hanora A."/>
            <person name="Schmidt E.W."/>
            <person name="Haygood M.G."/>
            <person name="Posfai J."/>
            <person name="Benner J."/>
            <person name="Madinger C."/>
            <person name="Nove J."/>
            <person name="Anton B."/>
            <person name="Chaudhary K."/>
            <person name="Foster J."/>
            <person name="Holman A."/>
            <person name="Kumar S."/>
            <person name="Lessard P.A."/>
            <person name="Luyten Y.A."/>
            <person name="Slatko B."/>
            <person name="Wood N."/>
            <person name="Wu B."/>
            <person name="Teplitski M."/>
            <person name="Mougous J.D."/>
            <person name="Ward N."/>
            <person name="Eisen J.A."/>
            <person name="Badger J.H."/>
            <person name="Distel D.L."/>
        </authorList>
    </citation>
    <scope>NUCLEOTIDE SEQUENCE [LARGE SCALE GENOMIC DNA]</scope>
    <source>
        <strain evidence="2">ATCC 39867 / T7901</strain>
    </source>
</reference>
<keyword evidence="2" id="KW-1185">Reference proteome</keyword>
<proteinExistence type="predicted"/>
<dbReference type="Gene3D" id="3.40.50.150">
    <property type="entry name" value="Vaccinia Virus protein VP39"/>
    <property type="match status" value="1"/>
</dbReference>
<dbReference type="SUPFAM" id="SSF53335">
    <property type="entry name" value="S-adenosyl-L-methionine-dependent methyltransferases"/>
    <property type="match status" value="1"/>
</dbReference>
<dbReference type="HOGENOM" id="CLU_090900_0_0_6"/>
<dbReference type="Proteomes" id="UP000009080">
    <property type="component" value="Chromosome"/>
</dbReference>
<dbReference type="InterPro" id="IPR029063">
    <property type="entry name" value="SAM-dependent_MTases_sf"/>
</dbReference>
<dbReference type="OrthoDB" id="240750at2"/>
<name>C5BME6_TERTT</name>
<evidence type="ECO:0000313" key="1">
    <source>
        <dbReference type="EMBL" id="ACR14681.1"/>
    </source>
</evidence>
<organism evidence="1 2">
    <name type="scientific">Teredinibacter turnerae (strain ATCC 39867 / T7901)</name>
    <dbReference type="NCBI Taxonomy" id="377629"/>
    <lineage>
        <taxon>Bacteria</taxon>
        <taxon>Pseudomonadati</taxon>
        <taxon>Pseudomonadota</taxon>
        <taxon>Gammaproteobacteria</taxon>
        <taxon>Cellvibrionales</taxon>
        <taxon>Cellvibrionaceae</taxon>
        <taxon>Teredinibacter</taxon>
    </lineage>
</organism>